<proteinExistence type="predicted"/>
<dbReference type="AlphaFoldDB" id="A0A1F7IG97"/>
<organism evidence="1 2">
    <name type="scientific">Candidatus Roizmanbacteria bacterium RIFCSPLOWO2_01_FULL_35_13</name>
    <dbReference type="NCBI Taxonomy" id="1802055"/>
    <lineage>
        <taxon>Bacteria</taxon>
        <taxon>Candidatus Roizmaniibacteriota</taxon>
    </lineage>
</organism>
<dbReference type="InterPro" id="IPR024524">
    <property type="entry name" value="DUF3800"/>
</dbReference>
<protein>
    <recommendedName>
        <fullName evidence="3">DUF3800 domain-containing protein</fullName>
    </recommendedName>
</protein>
<dbReference type="STRING" id="1802055.A3A74_08045"/>
<dbReference type="Pfam" id="PF12686">
    <property type="entry name" value="DUF3800"/>
    <property type="match status" value="1"/>
</dbReference>
<sequence length="287" mass="34077">MTNNFLFIDDSGSKDWETPYADDFVENPPIRDVQNLKFWRGNYFVLAGVHVSIETLASLNPKINKLKIEFFGTKHIEIKSVWLRNPQKRKKHYLDPYKISEDKLLNFTDKWYEIFEKNKKNVQLQAFILDKRFYKNPRQKFTPLQLLVQVLFDRIELHPSRKCTIVFDQMDSEIKSVKHRHGEILKISNKEIDLGSFQKKYSHDPPRFETSKNSNFLQLADTVAYNVYRQFVDYGDIWEDKNAKILKTYTFFDRITDNFYNQNGRIAGFGIVKVPSPNKVSWGRKTK</sequence>
<dbReference type="Proteomes" id="UP000179270">
    <property type="component" value="Unassembled WGS sequence"/>
</dbReference>
<evidence type="ECO:0000313" key="1">
    <source>
        <dbReference type="EMBL" id="OGK42376.1"/>
    </source>
</evidence>
<reference evidence="1 2" key="1">
    <citation type="journal article" date="2016" name="Nat. Commun.">
        <title>Thousands of microbial genomes shed light on interconnected biogeochemical processes in an aquifer system.</title>
        <authorList>
            <person name="Anantharaman K."/>
            <person name="Brown C.T."/>
            <person name="Hug L.A."/>
            <person name="Sharon I."/>
            <person name="Castelle C.J."/>
            <person name="Probst A.J."/>
            <person name="Thomas B.C."/>
            <person name="Singh A."/>
            <person name="Wilkins M.J."/>
            <person name="Karaoz U."/>
            <person name="Brodie E.L."/>
            <person name="Williams K.H."/>
            <person name="Hubbard S.S."/>
            <person name="Banfield J.F."/>
        </authorList>
    </citation>
    <scope>NUCLEOTIDE SEQUENCE [LARGE SCALE GENOMIC DNA]</scope>
</reference>
<accession>A0A1F7IG97</accession>
<comment type="caution">
    <text evidence="1">The sequence shown here is derived from an EMBL/GenBank/DDBJ whole genome shotgun (WGS) entry which is preliminary data.</text>
</comment>
<evidence type="ECO:0000313" key="2">
    <source>
        <dbReference type="Proteomes" id="UP000179270"/>
    </source>
</evidence>
<dbReference type="EMBL" id="MGAF01000008">
    <property type="protein sequence ID" value="OGK42376.1"/>
    <property type="molecule type" value="Genomic_DNA"/>
</dbReference>
<gene>
    <name evidence="1" type="ORF">A3A74_08045</name>
</gene>
<name>A0A1F7IG97_9BACT</name>
<evidence type="ECO:0008006" key="3">
    <source>
        <dbReference type="Google" id="ProtNLM"/>
    </source>
</evidence>